<protein>
    <submittedName>
        <fullName evidence="4">Uncharacterized protein</fullName>
    </submittedName>
</protein>
<keyword evidence="2" id="KW-1133">Transmembrane helix</keyword>
<evidence type="ECO:0000256" key="1">
    <source>
        <dbReference type="SAM" id="MobiDB-lite"/>
    </source>
</evidence>
<accession>A0AAE9IUF0</accession>
<sequence length="230" mass="25975">MNWIKFFFSLIALSTALNLRVSTNTKSQRYCNKCISGDYGLANLCFGTSKYKKEMRISPGLKASCMDKSLPLEPCDGHCVDVILTDEHDTDIIKGIIAGCSTDLIDSNRSKQALWSFGDSIQIDVRRTASQHRYIFTLRKEEKNRNEVEMKPNEPSKPAPVIPKVNLDEEYQLKENEINFTLFILSVLILLLIAVIAGTRPPQPVQVQNTNRAPLTTRASNRAAPRFQRI</sequence>
<name>A0AAE9IUF0_CAEBR</name>
<feature type="signal peptide" evidence="3">
    <location>
        <begin position="1"/>
        <end position="16"/>
    </location>
</feature>
<gene>
    <name evidence="4" type="ORF">L3Y34_018254</name>
</gene>
<evidence type="ECO:0000256" key="2">
    <source>
        <dbReference type="SAM" id="Phobius"/>
    </source>
</evidence>
<proteinExistence type="predicted"/>
<feature type="compositionally biased region" description="Polar residues" evidence="1">
    <location>
        <begin position="205"/>
        <end position="220"/>
    </location>
</feature>
<keyword evidence="2" id="KW-0812">Transmembrane</keyword>
<dbReference type="AlphaFoldDB" id="A0AAE9IUF0"/>
<dbReference type="EMBL" id="CP090892">
    <property type="protein sequence ID" value="ULU06262.1"/>
    <property type="molecule type" value="Genomic_DNA"/>
</dbReference>
<evidence type="ECO:0000313" key="5">
    <source>
        <dbReference type="Proteomes" id="UP000827892"/>
    </source>
</evidence>
<keyword evidence="3" id="KW-0732">Signal</keyword>
<organism evidence="4 5">
    <name type="scientific">Caenorhabditis briggsae</name>
    <dbReference type="NCBI Taxonomy" id="6238"/>
    <lineage>
        <taxon>Eukaryota</taxon>
        <taxon>Metazoa</taxon>
        <taxon>Ecdysozoa</taxon>
        <taxon>Nematoda</taxon>
        <taxon>Chromadorea</taxon>
        <taxon>Rhabditida</taxon>
        <taxon>Rhabditina</taxon>
        <taxon>Rhabditomorpha</taxon>
        <taxon>Rhabditoidea</taxon>
        <taxon>Rhabditidae</taxon>
        <taxon>Peloderinae</taxon>
        <taxon>Caenorhabditis</taxon>
    </lineage>
</organism>
<feature type="transmembrane region" description="Helical" evidence="2">
    <location>
        <begin position="180"/>
        <end position="199"/>
    </location>
</feature>
<reference evidence="4 5" key="1">
    <citation type="submission" date="2022-05" db="EMBL/GenBank/DDBJ databases">
        <title>Chromosome-level reference genomes for two strains of Caenorhabditis briggsae: an improved platform for comparative genomics.</title>
        <authorList>
            <person name="Stevens L."/>
            <person name="Andersen E.C."/>
        </authorList>
    </citation>
    <scope>NUCLEOTIDE SEQUENCE [LARGE SCALE GENOMIC DNA]</scope>
    <source>
        <strain evidence="4">QX1410_ONT</strain>
        <tissue evidence="4">Whole-organism</tissue>
    </source>
</reference>
<evidence type="ECO:0000256" key="3">
    <source>
        <dbReference type="SAM" id="SignalP"/>
    </source>
</evidence>
<feature type="region of interest" description="Disordered" evidence="1">
    <location>
        <begin position="203"/>
        <end position="230"/>
    </location>
</feature>
<evidence type="ECO:0000313" key="4">
    <source>
        <dbReference type="EMBL" id="ULU06262.1"/>
    </source>
</evidence>
<dbReference type="Proteomes" id="UP000827892">
    <property type="component" value="Chromosome II"/>
</dbReference>
<keyword evidence="2" id="KW-0472">Membrane</keyword>
<feature type="chain" id="PRO_5042022896" evidence="3">
    <location>
        <begin position="17"/>
        <end position="230"/>
    </location>
</feature>